<name>A0A1U7PLD8_9BACI</name>
<keyword evidence="1" id="KW-1133">Transmembrane helix</keyword>
<keyword evidence="2" id="KW-0732">Signal</keyword>
<evidence type="ECO:0000313" key="4">
    <source>
        <dbReference type="Proteomes" id="UP000187550"/>
    </source>
</evidence>
<feature type="transmembrane region" description="Helical" evidence="1">
    <location>
        <begin position="395"/>
        <end position="415"/>
    </location>
</feature>
<evidence type="ECO:0000313" key="3">
    <source>
        <dbReference type="EMBL" id="SIT68390.1"/>
    </source>
</evidence>
<evidence type="ECO:0000256" key="1">
    <source>
        <dbReference type="SAM" id="Phobius"/>
    </source>
</evidence>
<feature type="transmembrane region" description="Helical" evidence="1">
    <location>
        <begin position="362"/>
        <end position="386"/>
    </location>
</feature>
<dbReference type="OrthoDB" id="137965at2"/>
<dbReference type="STRING" id="550447.SAMN05428946_0360"/>
<dbReference type="EMBL" id="FTPL01000001">
    <property type="protein sequence ID" value="SIT68390.1"/>
    <property type="molecule type" value="Genomic_DNA"/>
</dbReference>
<dbReference type="Proteomes" id="UP000187550">
    <property type="component" value="Unassembled WGS sequence"/>
</dbReference>
<evidence type="ECO:0000256" key="2">
    <source>
        <dbReference type="SAM" id="SignalP"/>
    </source>
</evidence>
<dbReference type="RefSeq" id="WP_076756659.1">
    <property type="nucleotide sequence ID" value="NZ_FTPL01000001.1"/>
</dbReference>
<sequence length="789" mass="83283">MGKRAIGLAAVTGALLLWAAPAMAAPALEVKATGGLEGKAKEGAGFPLILEIHNSGDPFSGDLILDFPGGYETGTAEAVPVEVGSGETAVIRTEIDQADSYSLQEQEFRFFEGGWERGNELPYKGDHYPKLNFYFEDAQFLVALTKSSDRLSALKDVGIGSPSEKVFLLPLGDPGFTPPGEKTGWDSADIILLDESVLAGFTSGEQKALAGWVEEGGVLVIGATDDLSVEKELFSDRLPLDVSGRRDIPGDAFSGLVPEAVWPDSVPGFAAKAAPGARSLAGSDGQDLAAWLSFGSGKIVQTAFSLGDRPLSGTAGYPVLMDRLLANVPVSASGGNWMYASPDAGFFDIGKSVTERFETFEIPFPVVLGIMVLYIVLIGPVLYLILKKRDRREHAWWIIPVTSVAVSAALFAYGAKDRLFSPQLRQAALLIDEGTGSPSGKYVGSVLTNKGGDVVVHVPDGLSLTASGTPDPFFGTSGDSLRHAVSKQSADGTRLVLRDLPFWSVGTVYGDVRLEQKGSVGADLVTENGVLTGTITNGLGFRLKDVSVWSGAEFIPVGDLEAGESMEVKMKLPGGQLLPAISAGSAQSGGMAGTAKGYGESSDPRATGMAEAASLYLDGARPAIIGRTDSSVIPLEMSGKPKRTSVSIIVRPFEPDVRLSGNFTVPEAMLSTTLYPEEDPGLYYEEGPEREMYMEPGSYIFESRVPEAFRSAAGTWKAVSVEGGRGIGDIEILNVRTNSFEPVAGGKPGSGEAENFVSDDGTITLKFRKLPDADMAELPKIKVEGVAAR</sequence>
<keyword evidence="1" id="KW-0472">Membrane</keyword>
<keyword evidence="1" id="KW-0812">Transmembrane</keyword>
<proteinExistence type="predicted"/>
<reference evidence="4" key="1">
    <citation type="submission" date="2017-01" db="EMBL/GenBank/DDBJ databases">
        <authorList>
            <person name="Varghese N."/>
            <person name="Submissions S."/>
        </authorList>
    </citation>
    <scope>NUCLEOTIDE SEQUENCE [LARGE SCALE GENOMIC DNA]</scope>
    <source>
        <strain evidence="4">MNA4</strain>
    </source>
</reference>
<protein>
    <submittedName>
        <fullName evidence="3">Uncharacterized protein</fullName>
    </submittedName>
</protein>
<organism evidence="3 4">
    <name type="scientific">Edaphobacillus lindanitolerans</name>
    <dbReference type="NCBI Taxonomy" id="550447"/>
    <lineage>
        <taxon>Bacteria</taxon>
        <taxon>Bacillati</taxon>
        <taxon>Bacillota</taxon>
        <taxon>Bacilli</taxon>
        <taxon>Bacillales</taxon>
        <taxon>Bacillaceae</taxon>
        <taxon>Edaphobacillus</taxon>
    </lineage>
</organism>
<feature type="signal peptide" evidence="2">
    <location>
        <begin position="1"/>
        <end position="24"/>
    </location>
</feature>
<accession>A0A1U7PLD8</accession>
<dbReference type="InterPro" id="IPR029062">
    <property type="entry name" value="Class_I_gatase-like"/>
</dbReference>
<feature type="chain" id="PRO_5012075364" evidence="2">
    <location>
        <begin position="25"/>
        <end position="789"/>
    </location>
</feature>
<dbReference type="AlphaFoldDB" id="A0A1U7PLD8"/>
<gene>
    <name evidence="3" type="ORF">SAMN05428946_0360</name>
</gene>
<keyword evidence="4" id="KW-1185">Reference proteome</keyword>
<dbReference type="SUPFAM" id="SSF52317">
    <property type="entry name" value="Class I glutamine amidotransferase-like"/>
    <property type="match status" value="1"/>
</dbReference>